<proteinExistence type="predicted"/>
<dbReference type="PANTHER" id="PTHR31876:SF26">
    <property type="entry name" value="PROTEIN LIKE COV 2"/>
    <property type="match status" value="1"/>
</dbReference>
<dbReference type="InterPro" id="IPR007462">
    <property type="entry name" value="COV1-like"/>
</dbReference>
<keyword evidence="3" id="KW-1185">Reference proteome</keyword>
<reference evidence="2 3" key="1">
    <citation type="submission" date="2018-09" db="EMBL/GenBank/DDBJ databases">
        <title>Genomic Encyclopedia of Archaeal and Bacterial Type Strains, Phase II (KMG-II): from individual species to whole genera.</title>
        <authorList>
            <person name="Goeker M."/>
        </authorList>
    </citation>
    <scope>NUCLEOTIDE SEQUENCE [LARGE SCALE GENOMIC DNA]</scope>
    <source>
        <strain evidence="2 3">DSM 13151</strain>
    </source>
</reference>
<gene>
    <name evidence="2" type="ORF">ATJ93_3160</name>
</gene>
<feature type="transmembrane region" description="Helical" evidence="1">
    <location>
        <begin position="58"/>
        <end position="79"/>
    </location>
</feature>
<accession>A0A419WDI1</accession>
<dbReference type="RefSeq" id="WP_120245536.1">
    <property type="nucleotide sequence ID" value="NZ_RAPO01000003.1"/>
</dbReference>
<feature type="transmembrane region" description="Helical" evidence="1">
    <location>
        <begin position="12"/>
        <end position="38"/>
    </location>
</feature>
<dbReference type="Pfam" id="PF04367">
    <property type="entry name" value="DUF502"/>
    <property type="match status" value="1"/>
</dbReference>
<comment type="caution">
    <text evidence="2">The sequence shown here is derived from an EMBL/GenBank/DDBJ whole genome shotgun (WGS) entry which is preliminary data.</text>
</comment>
<dbReference type="EMBL" id="RAPO01000003">
    <property type="protein sequence ID" value="RKD93530.1"/>
    <property type="molecule type" value="Genomic_DNA"/>
</dbReference>
<protein>
    <submittedName>
        <fullName evidence="2">Putative membrane protein</fullName>
    </submittedName>
</protein>
<evidence type="ECO:0000256" key="1">
    <source>
        <dbReference type="SAM" id="Phobius"/>
    </source>
</evidence>
<organism evidence="2 3">
    <name type="scientific">Halopiger aswanensis</name>
    <dbReference type="NCBI Taxonomy" id="148449"/>
    <lineage>
        <taxon>Archaea</taxon>
        <taxon>Methanobacteriati</taxon>
        <taxon>Methanobacteriota</taxon>
        <taxon>Stenosarchaea group</taxon>
        <taxon>Halobacteria</taxon>
        <taxon>Halobacteriales</taxon>
        <taxon>Natrialbaceae</taxon>
        <taxon>Halopiger</taxon>
    </lineage>
</organism>
<dbReference type="PANTHER" id="PTHR31876">
    <property type="entry name" value="COV-LIKE PROTEIN 1"/>
    <property type="match status" value="1"/>
</dbReference>
<dbReference type="Proteomes" id="UP000283805">
    <property type="component" value="Unassembled WGS sequence"/>
</dbReference>
<keyword evidence="1" id="KW-1133">Transmembrane helix</keyword>
<keyword evidence="1" id="KW-0472">Membrane</keyword>
<name>A0A419WDI1_9EURY</name>
<evidence type="ECO:0000313" key="2">
    <source>
        <dbReference type="EMBL" id="RKD93530.1"/>
    </source>
</evidence>
<dbReference type="AlphaFoldDB" id="A0A419WDI1"/>
<evidence type="ECO:0000313" key="3">
    <source>
        <dbReference type="Proteomes" id="UP000283805"/>
    </source>
</evidence>
<dbReference type="OrthoDB" id="51558at2157"/>
<sequence>MSVPRIGVKRWLLNGIVITIPLVVTLVVLLVVFDFVLGVLSPVIEGVLYAWPDEPPRAVVQLITLASLFGLFLVIGFVAEYTPGKYLSQRVHQTMETIPGVSTVYESVRRASNILVDDDTDQFKEVKLVEFPHQGAYMLGFLTADTPDDIEHSVDSDDMITIMVPLGPNPTTNGFVMHMPRENVHDVDVTVEEAVRSIATLGVASNGFTEDE</sequence>
<keyword evidence="1" id="KW-0812">Transmembrane</keyword>